<accession>A0A699KEH9</accession>
<reference evidence="1" key="1">
    <citation type="journal article" date="2019" name="Sci. Rep.">
        <title>Draft genome of Tanacetum cinerariifolium, the natural source of mosquito coil.</title>
        <authorList>
            <person name="Yamashiro T."/>
            <person name="Shiraishi A."/>
            <person name="Satake H."/>
            <person name="Nakayama K."/>
        </authorList>
    </citation>
    <scope>NUCLEOTIDE SEQUENCE</scope>
</reference>
<evidence type="ECO:0000313" key="1">
    <source>
        <dbReference type="EMBL" id="GFA84566.1"/>
    </source>
</evidence>
<sequence length="209" mass="24513">FLDNWDTVYLWRMFHNYDWLADLYMPKRILRSGMYQWNTFREKEKKDGRGKGGIGAKVVEKGVQRPTKIGARRDAWSYREVLNNVKSFEEGSVNVNKGQQQWLVHVQRWLPGYNPAFIIVWLNIVGVPVEGCKVNNKVPSTLHEDKDQDCIDSEKSCEFEGFDDEGEEVEKTNGYNPHDEKVSTNNPNINLSDEMFFQQKWISVYRINN</sequence>
<name>A0A699KEH9_TANCI</name>
<dbReference type="AlphaFoldDB" id="A0A699KEH9"/>
<protein>
    <submittedName>
        <fullName evidence="1">Uncharacterized protein</fullName>
    </submittedName>
</protein>
<dbReference type="EMBL" id="BKCJ010499228">
    <property type="protein sequence ID" value="GFA84566.1"/>
    <property type="molecule type" value="Genomic_DNA"/>
</dbReference>
<gene>
    <name evidence="1" type="ORF">Tci_656538</name>
</gene>
<proteinExistence type="predicted"/>
<organism evidence="1">
    <name type="scientific">Tanacetum cinerariifolium</name>
    <name type="common">Dalmatian daisy</name>
    <name type="synonym">Chrysanthemum cinerariifolium</name>
    <dbReference type="NCBI Taxonomy" id="118510"/>
    <lineage>
        <taxon>Eukaryota</taxon>
        <taxon>Viridiplantae</taxon>
        <taxon>Streptophyta</taxon>
        <taxon>Embryophyta</taxon>
        <taxon>Tracheophyta</taxon>
        <taxon>Spermatophyta</taxon>
        <taxon>Magnoliopsida</taxon>
        <taxon>eudicotyledons</taxon>
        <taxon>Gunneridae</taxon>
        <taxon>Pentapetalae</taxon>
        <taxon>asterids</taxon>
        <taxon>campanulids</taxon>
        <taxon>Asterales</taxon>
        <taxon>Asteraceae</taxon>
        <taxon>Asteroideae</taxon>
        <taxon>Anthemideae</taxon>
        <taxon>Anthemidinae</taxon>
        <taxon>Tanacetum</taxon>
    </lineage>
</organism>
<feature type="non-terminal residue" evidence="1">
    <location>
        <position position="1"/>
    </location>
</feature>
<comment type="caution">
    <text evidence="1">The sequence shown here is derived from an EMBL/GenBank/DDBJ whole genome shotgun (WGS) entry which is preliminary data.</text>
</comment>